<dbReference type="EMBL" id="ASHM01120744">
    <property type="protein sequence ID" value="PNX56754.1"/>
    <property type="molecule type" value="Genomic_DNA"/>
</dbReference>
<reference evidence="2 3" key="1">
    <citation type="journal article" date="2014" name="Am. J. Bot.">
        <title>Genome assembly and annotation for red clover (Trifolium pratense; Fabaceae).</title>
        <authorList>
            <person name="Istvanek J."/>
            <person name="Jaros M."/>
            <person name="Krenek A."/>
            <person name="Repkova J."/>
        </authorList>
    </citation>
    <scope>NUCLEOTIDE SEQUENCE [LARGE SCALE GENOMIC DNA]</scope>
    <source>
        <strain evidence="3">cv. Tatra</strain>
        <tissue evidence="2">Young leaves</tissue>
    </source>
</reference>
<feature type="non-terminal residue" evidence="2">
    <location>
        <position position="82"/>
    </location>
</feature>
<protein>
    <submittedName>
        <fullName evidence="2">Uncharacterized protein</fullName>
    </submittedName>
</protein>
<evidence type="ECO:0000313" key="2">
    <source>
        <dbReference type="EMBL" id="PNX56754.1"/>
    </source>
</evidence>
<comment type="caution">
    <text evidence="2">The sequence shown here is derived from an EMBL/GenBank/DDBJ whole genome shotgun (WGS) entry which is preliminary data.</text>
</comment>
<gene>
    <name evidence="2" type="ORF">L195_g058362</name>
</gene>
<reference evidence="2 3" key="2">
    <citation type="journal article" date="2017" name="Front. Plant Sci.">
        <title>Gene Classification and Mining of Molecular Markers Useful in Red Clover (Trifolium pratense) Breeding.</title>
        <authorList>
            <person name="Istvanek J."/>
            <person name="Dluhosova J."/>
            <person name="Dluhos P."/>
            <person name="Patkova L."/>
            <person name="Nedelnik J."/>
            <person name="Repkova J."/>
        </authorList>
    </citation>
    <scope>NUCLEOTIDE SEQUENCE [LARGE SCALE GENOMIC DNA]</scope>
    <source>
        <strain evidence="3">cv. Tatra</strain>
        <tissue evidence="2">Young leaves</tissue>
    </source>
</reference>
<feature type="compositionally biased region" description="Basic and acidic residues" evidence="1">
    <location>
        <begin position="50"/>
        <end position="65"/>
    </location>
</feature>
<proteinExistence type="predicted"/>
<organism evidence="2 3">
    <name type="scientific">Trifolium pratense</name>
    <name type="common">Red clover</name>
    <dbReference type="NCBI Taxonomy" id="57577"/>
    <lineage>
        <taxon>Eukaryota</taxon>
        <taxon>Viridiplantae</taxon>
        <taxon>Streptophyta</taxon>
        <taxon>Embryophyta</taxon>
        <taxon>Tracheophyta</taxon>
        <taxon>Spermatophyta</taxon>
        <taxon>Magnoliopsida</taxon>
        <taxon>eudicotyledons</taxon>
        <taxon>Gunneridae</taxon>
        <taxon>Pentapetalae</taxon>
        <taxon>rosids</taxon>
        <taxon>fabids</taxon>
        <taxon>Fabales</taxon>
        <taxon>Fabaceae</taxon>
        <taxon>Papilionoideae</taxon>
        <taxon>50 kb inversion clade</taxon>
        <taxon>NPAAA clade</taxon>
        <taxon>Hologalegina</taxon>
        <taxon>IRL clade</taxon>
        <taxon>Trifolieae</taxon>
        <taxon>Trifolium</taxon>
    </lineage>
</organism>
<sequence length="82" mass="9435">MGFGVCPKDVFQPEVPAAKQKTVENIHAMYHQVIERLNILEREKEERQRADEIIGKQPEAVEREQPSVMDSCNPVDFDTIPK</sequence>
<accession>A0A2K3JRU3</accession>
<evidence type="ECO:0000256" key="1">
    <source>
        <dbReference type="SAM" id="MobiDB-lite"/>
    </source>
</evidence>
<dbReference type="AlphaFoldDB" id="A0A2K3JRU3"/>
<name>A0A2K3JRU3_TRIPR</name>
<evidence type="ECO:0000313" key="3">
    <source>
        <dbReference type="Proteomes" id="UP000236291"/>
    </source>
</evidence>
<dbReference type="Proteomes" id="UP000236291">
    <property type="component" value="Unassembled WGS sequence"/>
</dbReference>
<feature type="region of interest" description="Disordered" evidence="1">
    <location>
        <begin position="50"/>
        <end position="82"/>
    </location>
</feature>